<keyword evidence="3" id="KW-0853">WD repeat</keyword>
<keyword evidence="8" id="KW-1185">Reference proteome</keyword>
<keyword evidence="2" id="KW-0698">rRNA processing</keyword>
<dbReference type="GO" id="GO:0034388">
    <property type="term" value="C:Pwp2p-containing subcomplex of 90S preribosome"/>
    <property type="evidence" value="ECO:0007669"/>
    <property type="project" value="TreeGrafter"/>
</dbReference>
<evidence type="ECO:0000313" key="8">
    <source>
        <dbReference type="Proteomes" id="UP000092462"/>
    </source>
</evidence>
<dbReference type="InterPro" id="IPR045161">
    <property type="entry name" value="Utp18"/>
</dbReference>
<accession>A0A1B0DKR0</accession>
<evidence type="ECO:0000256" key="6">
    <source>
        <dbReference type="ARBA" id="ARBA00025767"/>
    </source>
</evidence>
<dbReference type="InterPro" id="IPR036322">
    <property type="entry name" value="WD40_repeat_dom_sf"/>
</dbReference>
<dbReference type="Pfam" id="PF00400">
    <property type="entry name" value="WD40"/>
    <property type="match status" value="1"/>
</dbReference>
<dbReference type="Gene3D" id="2.130.10.10">
    <property type="entry name" value="YVTN repeat-like/Quinoprotein amine dehydrogenase"/>
    <property type="match status" value="1"/>
</dbReference>
<keyword evidence="5" id="KW-0539">Nucleus</keyword>
<dbReference type="InterPro" id="IPR001680">
    <property type="entry name" value="WD40_rpt"/>
</dbReference>
<evidence type="ECO:0000256" key="1">
    <source>
        <dbReference type="ARBA" id="ARBA00004604"/>
    </source>
</evidence>
<protein>
    <recommendedName>
        <fullName evidence="9">U3 small nucleolar RNA-associated protein 18 homolog</fullName>
    </recommendedName>
</protein>
<evidence type="ECO:0000256" key="3">
    <source>
        <dbReference type="ARBA" id="ARBA00022574"/>
    </source>
</evidence>
<evidence type="ECO:0000256" key="5">
    <source>
        <dbReference type="ARBA" id="ARBA00023242"/>
    </source>
</evidence>
<dbReference type="SMART" id="SM00320">
    <property type="entry name" value="WD40"/>
    <property type="match status" value="4"/>
</dbReference>
<dbReference type="GO" id="GO:0032040">
    <property type="term" value="C:small-subunit processome"/>
    <property type="evidence" value="ECO:0007669"/>
    <property type="project" value="TreeGrafter"/>
</dbReference>
<dbReference type="Proteomes" id="UP000092462">
    <property type="component" value="Unassembled WGS sequence"/>
</dbReference>
<evidence type="ECO:0000313" key="7">
    <source>
        <dbReference type="EnsemblMetazoa" id="PPAI008854-PA"/>
    </source>
</evidence>
<comment type="subcellular location">
    <subcellularLocation>
        <location evidence="1">Nucleus</location>
        <location evidence="1">Nucleolus</location>
    </subcellularLocation>
</comment>
<dbReference type="AlphaFoldDB" id="A0A1B0DKR0"/>
<evidence type="ECO:0000256" key="4">
    <source>
        <dbReference type="ARBA" id="ARBA00022737"/>
    </source>
</evidence>
<dbReference type="InterPro" id="IPR015943">
    <property type="entry name" value="WD40/YVTN_repeat-like_dom_sf"/>
</dbReference>
<proteinExistence type="inferred from homology"/>
<dbReference type="PANTHER" id="PTHR18359">
    <property type="entry name" value="WD-REPEAT PROTEIN-RELATED"/>
    <property type="match status" value="1"/>
</dbReference>
<comment type="similarity">
    <text evidence="6">Belongs to the WD repeat UTP18 family.</text>
</comment>
<name>A0A1B0DKR0_PHLPP</name>
<dbReference type="EMBL" id="AJVK01016095">
    <property type="status" value="NOT_ANNOTATED_CDS"/>
    <property type="molecule type" value="Genomic_DNA"/>
</dbReference>
<reference evidence="7" key="1">
    <citation type="submission" date="2022-08" db="UniProtKB">
        <authorList>
            <consortium name="EnsemblMetazoa"/>
        </authorList>
    </citation>
    <scope>IDENTIFICATION</scope>
    <source>
        <strain evidence="7">Israel</strain>
    </source>
</reference>
<evidence type="ECO:0008006" key="9">
    <source>
        <dbReference type="Google" id="ProtNLM"/>
    </source>
</evidence>
<dbReference type="SUPFAM" id="SSF50978">
    <property type="entry name" value="WD40 repeat-like"/>
    <property type="match status" value="1"/>
</dbReference>
<dbReference type="EnsemblMetazoa" id="PPAI008854-RA">
    <property type="protein sequence ID" value="PPAI008854-PA"/>
    <property type="gene ID" value="PPAI008854"/>
</dbReference>
<dbReference type="VEuPathDB" id="VectorBase:PPAPM1_011852"/>
<sequence>MKGIEEGLKKSHKQSFLLDPKAQYSKLLSNKYQKLVGTPKWAEMDRVASDSEDEELLKTVGHVLKGKKGSILENSIEFQRLKDLNRSTYCEGLVTSVEFHPTSTVALVSGLRGVASIYSIEKTKCEKLHSIQFEKFPLKCCKLSLDGSEAILGSHKKFFFSYNLITGQKLKYFVPNNATKMTNFEISPDGKLLALAGRFGEIHILNAITKEWIVTLKQEYEVTGMGFSSDSRILYCHSNDSEVSVFNLTAQKMMHRFYDDGCLSGTSITMSPNGKFLATGSGQGIVNIYGTEDLLEKKTPTPVKIFKNLVTSISSLAYNPSSELLGMCSREINDALRLAHFPSATIYANFPGNNLAKAKPNILRFSPGGRYMAVGNMNGRVSLYILKHYEGF</sequence>
<organism evidence="7 8">
    <name type="scientific">Phlebotomus papatasi</name>
    <name type="common">Sandfly</name>
    <dbReference type="NCBI Taxonomy" id="29031"/>
    <lineage>
        <taxon>Eukaryota</taxon>
        <taxon>Metazoa</taxon>
        <taxon>Ecdysozoa</taxon>
        <taxon>Arthropoda</taxon>
        <taxon>Hexapoda</taxon>
        <taxon>Insecta</taxon>
        <taxon>Pterygota</taxon>
        <taxon>Neoptera</taxon>
        <taxon>Endopterygota</taxon>
        <taxon>Diptera</taxon>
        <taxon>Nematocera</taxon>
        <taxon>Psychodoidea</taxon>
        <taxon>Psychodidae</taxon>
        <taxon>Phlebotomus</taxon>
        <taxon>Phlebotomus</taxon>
    </lineage>
</organism>
<dbReference type="GO" id="GO:0006364">
    <property type="term" value="P:rRNA processing"/>
    <property type="evidence" value="ECO:0007669"/>
    <property type="project" value="UniProtKB-KW"/>
</dbReference>
<dbReference type="VEuPathDB" id="VectorBase:PPAI008854"/>
<evidence type="ECO:0000256" key="2">
    <source>
        <dbReference type="ARBA" id="ARBA00022552"/>
    </source>
</evidence>
<dbReference type="PANTHER" id="PTHR18359:SF0">
    <property type="entry name" value="U3 SMALL NUCLEOLAR RNA-ASSOCIATED PROTEIN 18 HOMOLOG"/>
    <property type="match status" value="1"/>
</dbReference>
<keyword evidence="4" id="KW-0677">Repeat</keyword>